<accession>A0ACC2DL71</accession>
<dbReference type="EMBL" id="CM055096">
    <property type="protein sequence ID" value="KAJ7554934.1"/>
    <property type="molecule type" value="Genomic_DNA"/>
</dbReference>
<keyword evidence="2" id="KW-1185">Reference proteome</keyword>
<evidence type="ECO:0000313" key="1">
    <source>
        <dbReference type="EMBL" id="KAJ7554934.1"/>
    </source>
</evidence>
<name>A0ACC2DL71_DIPCM</name>
<proteinExistence type="predicted"/>
<evidence type="ECO:0000313" key="2">
    <source>
        <dbReference type="Proteomes" id="UP001162992"/>
    </source>
</evidence>
<comment type="caution">
    <text evidence="1">The sequence shown here is derived from an EMBL/GenBank/DDBJ whole genome shotgun (WGS) entry which is preliminary data.</text>
</comment>
<organism evidence="1 2">
    <name type="scientific">Diphasiastrum complanatum</name>
    <name type="common">Issler's clubmoss</name>
    <name type="synonym">Lycopodium complanatum</name>
    <dbReference type="NCBI Taxonomy" id="34168"/>
    <lineage>
        <taxon>Eukaryota</taxon>
        <taxon>Viridiplantae</taxon>
        <taxon>Streptophyta</taxon>
        <taxon>Embryophyta</taxon>
        <taxon>Tracheophyta</taxon>
        <taxon>Lycopodiopsida</taxon>
        <taxon>Lycopodiales</taxon>
        <taxon>Lycopodiaceae</taxon>
        <taxon>Lycopodioideae</taxon>
        <taxon>Diphasiastrum</taxon>
    </lineage>
</organism>
<reference evidence="2" key="1">
    <citation type="journal article" date="2024" name="Proc. Natl. Acad. Sci. U.S.A.">
        <title>Extraordinary preservation of gene collinearity over three hundred million years revealed in homosporous lycophytes.</title>
        <authorList>
            <person name="Li C."/>
            <person name="Wickell D."/>
            <person name="Kuo L.Y."/>
            <person name="Chen X."/>
            <person name="Nie B."/>
            <person name="Liao X."/>
            <person name="Peng D."/>
            <person name="Ji J."/>
            <person name="Jenkins J."/>
            <person name="Williams M."/>
            <person name="Shu S."/>
            <person name="Plott C."/>
            <person name="Barry K."/>
            <person name="Rajasekar S."/>
            <person name="Grimwood J."/>
            <person name="Han X."/>
            <person name="Sun S."/>
            <person name="Hou Z."/>
            <person name="He W."/>
            <person name="Dai G."/>
            <person name="Sun C."/>
            <person name="Schmutz J."/>
            <person name="Leebens-Mack J.H."/>
            <person name="Li F.W."/>
            <person name="Wang L."/>
        </authorList>
    </citation>
    <scope>NUCLEOTIDE SEQUENCE [LARGE SCALE GENOMIC DNA]</scope>
    <source>
        <strain evidence="2">cv. PW_Plant_1</strain>
    </source>
</reference>
<gene>
    <name evidence="1" type="ORF">O6H91_05G015900</name>
</gene>
<protein>
    <submittedName>
        <fullName evidence="1">Uncharacterized protein</fullName>
    </submittedName>
</protein>
<dbReference type="Proteomes" id="UP001162992">
    <property type="component" value="Chromosome 5"/>
</dbReference>
<sequence length="229" mass="25558">MEEALCFFPLQIFICSAAETTSTTTTTARSRRRIKICCESFLGNSHGGFCRNFQFPARSSHRLCAKKILERESLDSLARSARPLPIRLVSVGKSRSPGVQSVAQYHIEKIRRYCSFEEMQVRPNPKGTSDVSAQVEAEGDYVMRNISSNDWVHHVILLDERGEDVTSDKFASMIAKAGDMGCARLVFCIGGPYGHGTLVQQRADASIRLSSMVLNHQVALIVLLEQIYR</sequence>